<protein>
    <recommendedName>
        <fullName evidence="1">Rhodanese domain-containing protein</fullName>
    </recommendedName>
</protein>
<name>A0A4Y3RA42_9ACTN</name>
<dbReference type="Pfam" id="PF00581">
    <property type="entry name" value="Rhodanese"/>
    <property type="match status" value="1"/>
</dbReference>
<dbReference type="CDD" id="cd00158">
    <property type="entry name" value="RHOD"/>
    <property type="match status" value="1"/>
</dbReference>
<organism evidence="2 3">
    <name type="scientific">Streptomyces gardneri</name>
    <dbReference type="NCBI Taxonomy" id="66892"/>
    <lineage>
        <taxon>Bacteria</taxon>
        <taxon>Bacillati</taxon>
        <taxon>Actinomycetota</taxon>
        <taxon>Actinomycetes</taxon>
        <taxon>Kitasatosporales</taxon>
        <taxon>Streptomycetaceae</taxon>
        <taxon>Streptomyces</taxon>
    </lineage>
</organism>
<dbReference type="OrthoDB" id="9800872at2"/>
<dbReference type="PANTHER" id="PTHR43031:SF7">
    <property type="entry name" value="NITRIC OXIDE REDUCTASE FLRD-NAD(+) REDUCTASE"/>
    <property type="match status" value="1"/>
</dbReference>
<dbReference type="SMART" id="SM00450">
    <property type="entry name" value="RHOD"/>
    <property type="match status" value="1"/>
</dbReference>
<dbReference type="PANTHER" id="PTHR43031">
    <property type="entry name" value="FAD-DEPENDENT OXIDOREDUCTASE"/>
    <property type="match status" value="1"/>
</dbReference>
<dbReference type="Gene3D" id="3.40.250.10">
    <property type="entry name" value="Rhodanese-like domain"/>
    <property type="match status" value="1"/>
</dbReference>
<dbReference type="Proteomes" id="UP000315226">
    <property type="component" value="Unassembled WGS sequence"/>
</dbReference>
<reference evidence="2 3" key="1">
    <citation type="submission" date="2019-06" db="EMBL/GenBank/DDBJ databases">
        <title>Whole genome shotgun sequence of Streptomyces gardneri NBRC 12865.</title>
        <authorList>
            <person name="Hosoyama A."/>
            <person name="Uohara A."/>
            <person name="Ohji S."/>
            <person name="Ichikawa N."/>
        </authorList>
    </citation>
    <scope>NUCLEOTIDE SEQUENCE [LARGE SCALE GENOMIC DNA]</scope>
    <source>
        <strain evidence="2 3">NBRC 12865</strain>
    </source>
</reference>
<evidence type="ECO:0000313" key="3">
    <source>
        <dbReference type="Proteomes" id="UP000315226"/>
    </source>
</evidence>
<accession>A0A4Y3RA42</accession>
<dbReference type="PROSITE" id="PS50206">
    <property type="entry name" value="RHODANESE_3"/>
    <property type="match status" value="1"/>
</dbReference>
<evidence type="ECO:0000259" key="1">
    <source>
        <dbReference type="PROSITE" id="PS50206"/>
    </source>
</evidence>
<dbReference type="InterPro" id="IPR001763">
    <property type="entry name" value="Rhodanese-like_dom"/>
</dbReference>
<keyword evidence="3" id="KW-1185">Reference proteome</keyword>
<evidence type="ECO:0000313" key="2">
    <source>
        <dbReference type="EMBL" id="GEB54542.1"/>
    </source>
</evidence>
<dbReference type="EMBL" id="BJMN01000002">
    <property type="protein sequence ID" value="GEB54542.1"/>
    <property type="molecule type" value="Genomic_DNA"/>
</dbReference>
<feature type="domain" description="Rhodanese" evidence="1">
    <location>
        <begin position="13"/>
        <end position="100"/>
    </location>
</feature>
<gene>
    <name evidence="2" type="ORF">SGA01_01470</name>
</gene>
<comment type="caution">
    <text evidence="2">The sequence shown here is derived from an EMBL/GenBank/DDBJ whole genome shotgun (WGS) entry which is preliminary data.</text>
</comment>
<dbReference type="InterPro" id="IPR036873">
    <property type="entry name" value="Rhodanese-like_dom_sf"/>
</dbReference>
<dbReference type="InterPro" id="IPR050229">
    <property type="entry name" value="GlpE_sulfurtransferase"/>
</dbReference>
<sequence length="107" mass="11151">MREVDLDVFASEMAEGAFAIDVREPDEYRAGHVPGVRTAPLSELGAHLAALPADRLVYVICASGNRSAWAAEHLEAAGVHAVSVAGGTSGWARTGRPVVRGSDVRAA</sequence>
<dbReference type="AlphaFoldDB" id="A0A4Y3RA42"/>
<dbReference type="SUPFAM" id="SSF52821">
    <property type="entry name" value="Rhodanese/Cell cycle control phosphatase"/>
    <property type="match status" value="1"/>
</dbReference>
<proteinExistence type="predicted"/>
<dbReference type="RefSeq" id="WP_141292358.1">
    <property type="nucleotide sequence ID" value="NZ_BJMN01000002.1"/>
</dbReference>